<evidence type="ECO:0000313" key="3">
    <source>
        <dbReference type="EMBL" id="GAA4391931.1"/>
    </source>
</evidence>
<reference evidence="4" key="1">
    <citation type="journal article" date="2019" name="Int. J. Syst. Evol. Microbiol.">
        <title>The Global Catalogue of Microorganisms (GCM) 10K type strain sequencing project: providing services to taxonomists for standard genome sequencing and annotation.</title>
        <authorList>
            <consortium name="The Broad Institute Genomics Platform"/>
            <consortium name="The Broad Institute Genome Sequencing Center for Infectious Disease"/>
            <person name="Wu L."/>
            <person name="Ma J."/>
        </authorList>
    </citation>
    <scope>NUCLEOTIDE SEQUENCE [LARGE SCALE GENOMIC DNA]</scope>
    <source>
        <strain evidence="4">JCM 17738</strain>
    </source>
</reference>
<keyword evidence="4" id="KW-1185">Reference proteome</keyword>
<dbReference type="RefSeq" id="WP_211675597.1">
    <property type="nucleotide sequence ID" value="NZ_BAABFX010000020.1"/>
</dbReference>
<dbReference type="EMBL" id="BAABFX010000020">
    <property type="protein sequence ID" value="GAA4391931.1"/>
    <property type="molecule type" value="Genomic_DNA"/>
</dbReference>
<comment type="caution">
    <text evidence="3">The sequence shown here is derived from an EMBL/GenBank/DDBJ whole genome shotgun (WGS) entry which is preliminary data.</text>
</comment>
<dbReference type="SUPFAM" id="SSF143120">
    <property type="entry name" value="YefM-like"/>
    <property type="match status" value="1"/>
</dbReference>
<dbReference type="InterPro" id="IPR036165">
    <property type="entry name" value="YefM-like_sf"/>
</dbReference>
<evidence type="ECO:0000256" key="1">
    <source>
        <dbReference type="ARBA" id="ARBA00009981"/>
    </source>
</evidence>
<dbReference type="NCBIfam" id="TIGR01552">
    <property type="entry name" value="phd_fam"/>
    <property type="match status" value="1"/>
</dbReference>
<dbReference type="Pfam" id="PF02604">
    <property type="entry name" value="PhdYeFM_antitox"/>
    <property type="match status" value="1"/>
</dbReference>
<gene>
    <name evidence="3" type="ORF">GCM10023153_10410</name>
</gene>
<dbReference type="Proteomes" id="UP001500390">
    <property type="component" value="Unassembled WGS sequence"/>
</dbReference>
<evidence type="ECO:0000313" key="4">
    <source>
        <dbReference type="Proteomes" id="UP001500390"/>
    </source>
</evidence>
<proteinExistence type="inferred from homology"/>
<dbReference type="Gene3D" id="3.40.1620.10">
    <property type="entry name" value="YefM-like domain"/>
    <property type="match status" value="1"/>
</dbReference>
<name>A0ABP8JKC1_9MICO</name>
<comment type="similarity">
    <text evidence="1 2">Belongs to the phD/YefM antitoxin family.</text>
</comment>
<evidence type="ECO:0000256" key="2">
    <source>
        <dbReference type="RuleBase" id="RU362080"/>
    </source>
</evidence>
<comment type="function">
    <text evidence="2">Antitoxin component of a type II toxin-antitoxin (TA) system.</text>
</comment>
<accession>A0ABP8JKC1</accession>
<dbReference type="InterPro" id="IPR006442">
    <property type="entry name" value="Antitoxin_Phd/YefM"/>
</dbReference>
<sequence length="69" mass="7504">MEQRRERVTVTRDGRAVAVILSPEDLAELEETLAVLSDPQALPDIRESDAAFAASDVVRGVDAVRALRS</sequence>
<organism evidence="3 4">
    <name type="scientific">Ornithinibacter aureus</name>
    <dbReference type="NCBI Taxonomy" id="622664"/>
    <lineage>
        <taxon>Bacteria</taxon>
        <taxon>Bacillati</taxon>
        <taxon>Actinomycetota</taxon>
        <taxon>Actinomycetes</taxon>
        <taxon>Micrococcales</taxon>
        <taxon>Intrasporangiaceae</taxon>
        <taxon>Ornithinibacter</taxon>
    </lineage>
</organism>
<protein>
    <recommendedName>
        <fullName evidence="2">Antitoxin</fullName>
    </recommendedName>
</protein>